<dbReference type="EMBL" id="BPQO01000029">
    <property type="protein sequence ID" value="GJD91568.1"/>
    <property type="molecule type" value="Genomic_DNA"/>
</dbReference>
<keyword evidence="2" id="KW-1185">Reference proteome</keyword>
<gene>
    <name evidence="1" type="ORF">BHAOGJBA_5116</name>
</gene>
<reference evidence="1" key="1">
    <citation type="journal article" date="2016" name="Front. Microbiol.">
        <title>Genome Sequence of the Piezophilic, Mesophilic Sulfate-Reducing Bacterium Desulfovibrio indicus J2T.</title>
        <authorList>
            <person name="Cao J."/>
            <person name="Maignien L."/>
            <person name="Shao Z."/>
            <person name="Alain K."/>
            <person name="Jebbar M."/>
        </authorList>
    </citation>
    <scope>NUCLEOTIDE SEQUENCE</scope>
    <source>
        <strain evidence="1">DSM 16372</strain>
    </source>
</reference>
<comment type="caution">
    <text evidence="1">The sequence shown here is derived from an EMBL/GenBank/DDBJ whole genome shotgun (WGS) entry which is preliminary data.</text>
</comment>
<accession>A0AAV4ZTF4</accession>
<proteinExistence type="predicted"/>
<evidence type="ECO:0000313" key="2">
    <source>
        <dbReference type="Proteomes" id="UP001055247"/>
    </source>
</evidence>
<dbReference type="RefSeq" id="WP_238231536.1">
    <property type="nucleotide sequence ID" value="NZ_BPQO01000029.1"/>
</dbReference>
<dbReference type="AlphaFoldDB" id="A0AAV4ZTF4"/>
<evidence type="ECO:0000313" key="1">
    <source>
        <dbReference type="EMBL" id="GJD91568.1"/>
    </source>
</evidence>
<protein>
    <recommendedName>
        <fullName evidence="3">Copper-binding protein</fullName>
    </recommendedName>
</protein>
<name>A0AAV4ZTF4_9HYPH</name>
<reference evidence="1" key="2">
    <citation type="submission" date="2021-08" db="EMBL/GenBank/DDBJ databases">
        <authorList>
            <person name="Tani A."/>
            <person name="Ola A."/>
            <person name="Ogura Y."/>
            <person name="Katsura K."/>
            <person name="Hayashi T."/>
        </authorList>
    </citation>
    <scope>NUCLEOTIDE SEQUENCE</scope>
    <source>
        <strain evidence="1">DSM 16372</strain>
    </source>
</reference>
<dbReference type="Proteomes" id="UP001055247">
    <property type="component" value="Unassembled WGS sequence"/>
</dbReference>
<evidence type="ECO:0008006" key="3">
    <source>
        <dbReference type="Google" id="ProtNLM"/>
    </source>
</evidence>
<sequence length="89" mass="9721">MIDAFANPETGLSLAHDQIELDRAETIFLRNDGRMAIRLDDGTVSRVPGLLAPSMMADLKDGMSVRLFRVLGRHVAGQVTARLRLAAAF</sequence>
<organism evidence="1 2">
    <name type="scientific">Methylobacterium hispanicum</name>
    <dbReference type="NCBI Taxonomy" id="270350"/>
    <lineage>
        <taxon>Bacteria</taxon>
        <taxon>Pseudomonadati</taxon>
        <taxon>Pseudomonadota</taxon>
        <taxon>Alphaproteobacteria</taxon>
        <taxon>Hyphomicrobiales</taxon>
        <taxon>Methylobacteriaceae</taxon>
        <taxon>Methylobacterium</taxon>
    </lineage>
</organism>